<protein>
    <recommendedName>
        <fullName evidence="4">O-antigen polymerase</fullName>
    </recommendedName>
</protein>
<dbReference type="Proteomes" id="UP000029273">
    <property type="component" value="Unassembled WGS sequence"/>
</dbReference>
<feature type="transmembrane region" description="Helical" evidence="1">
    <location>
        <begin position="360"/>
        <end position="377"/>
    </location>
</feature>
<dbReference type="PANTHER" id="PTHR37422">
    <property type="entry name" value="TEICHURONIC ACID BIOSYNTHESIS PROTEIN TUAE"/>
    <property type="match status" value="1"/>
</dbReference>
<sequence>MTGLAVLTAVMFIWPIQGTIALRNALLFFALIWVVVGMRRLPSDVRWSIGVPRVVWWIFGLLTAWMLIQVMGWALAPEKVLNEIRGRWLLNVIVFFIGVSAARLLPDHRQTLLRLLFAVLAVNVWFIVAVDLVHWMQHGTLMRRFGGLEGTNFLEVTGSPDKANYLTNMYLALLFAEVIMKRLGREGALGLGYPAIGLLFAGGLFSSYIEDMRNGTVLLGLMTVLSIGVLISQSPPARRRREIAVALLVGVVGIGFVGYTLSHQQRWKTLLATVPIALDTTHNREWLTGGLPKFPDGQVVNVSNYQRIAWAKEGLHVIWRYPLGVGFQGQAFGYGVDAIYHTDLARGNHSHSGIIDFTDGVGLPGLALWLIFITTLFRSAWRGLATHRVAAAAALGMVVFDYFTRSLVDSIMRDHMWEMFMFMSGFLLSWAMLDQRRSLSDTA</sequence>
<organism evidence="2 3">
    <name type="scientific">Acidihalobacter prosperus</name>
    <dbReference type="NCBI Taxonomy" id="160660"/>
    <lineage>
        <taxon>Bacteria</taxon>
        <taxon>Pseudomonadati</taxon>
        <taxon>Pseudomonadota</taxon>
        <taxon>Gammaproteobacteria</taxon>
        <taxon>Chromatiales</taxon>
        <taxon>Ectothiorhodospiraceae</taxon>
        <taxon>Acidihalobacter</taxon>
    </lineage>
</organism>
<accession>A0A1A6C5Z9</accession>
<feature type="transmembrane region" description="Helical" evidence="1">
    <location>
        <begin position="243"/>
        <end position="261"/>
    </location>
</feature>
<evidence type="ECO:0000256" key="1">
    <source>
        <dbReference type="SAM" id="Phobius"/>
    </source>
</evidence>
<dbReference type="InterPro" id="IPR051533">
    <property type="entry name" value="WaaL-like"/>
</dbReference>
<proteinExistence type="predicted"/>
<gene>
    <name evidence="2" type="ORF">Thpro_021033</name>
</gene>
<comment type="caution">
    <text evidence="2">The sequence shown here is derived from an EMBL/GenBank/DDBJ whole genome shotgun (WGS) entry which is preliminary data.</text>
</comment>
<feature type="transmembrane region" description="Helical" evidence="1">
    <location>
        <begin position="112"/>
        <end position="136"/>
    </location>
</feature>
<keyword evidence="3" id="KW-1185">Reference proteome</keyword>
<keyword evidence="1" id="KW-0472">Membrane</keyword>
<reference evidence="2 3" key="1">
    <citation type="journal article" date="2014" name="Genome Announc.">
        <title>Draft Genome Sequence of the Iron-Oxidizing, Acidophilic, and Halotolerant 'Thiobacillus prosperus' Type Strain DSM 5130.</title>
        <authorList>
            <person name="Ossandon F.J."/>
            <person name="Cardenas J.P."/>
            <person name="Corbett M."/>
            <person name="Quatrini R."/>
            <person name="Holmes D.S."/>
            <person name="Watkin E."/>
        </authorList>
    </citation>
    <scope>NUCLEOTIDE SEQUENCE [LARGE SCALE GENOMIC DNA]</scope>
    <source>
        <strain evidence="2 3">DSM 5130</strain>
    </source>
</reference>
<dbReference type="STRING" id="160660.BJI67_11280"/>
<dbReference type="PANTHER" id="PTHR37422:SF13">
    <property type="entry name" value="LIPOPOLYSACCHARIDE BIOSYNTHESIS PROTEIN PA4999-RELATED"/>
    <property type="match status" value="1"/>
</dbReference>
<feature type="transmembrane region" description="Helical" evidence="1">
    <location>
        <begin position="415"/>
        <end position="433"/>
    </location>
</feature>
<feature type="transmembrane region" description="Helical" evidence="1">
    <location>
        <begin position="215"/>
        <end position="231"/>
    </location>
</feature>
<feature type="transmembrane region" description="Helical" evidence="1">
    <location>
        <begin position="384"/>
        <end position="403"/>
    </location>
</feature>
<feature type="transmembrane region" description="Helical" evidence="1">
    <location>
        <begin position="88"/>
        <end position="105"/>
    </location>
</feature>
<dbReference type="EMBL" id="JQSG02000002">
    <property type="protein sequence ID" value="OBS09983.1"/>
    <property type="molecule type" value="Genomic_DNA"/>
</dbReference>
<evidence type="ECO:0000313" key="2">
    <source>
        <dbReference type="EMBL" id="OBS09983.1"/>
    </source>
</evidence>
<evidence type="ECO:0000313" key="3">
    <source>
        <dbReference type="Proteomes" id="UP000029273"/>
    </source>
</evidence>
<feature type="transmembrane region" description="Helical" evidence="1">
    <location>
        <begin position="54"/>
        <end position="76"/>
    </location>
</feature>
<feature type="transmembrane region" description="Helical" evidence="1">
    <location>
        <begin position="187"/>
        <end position="209"/>
    </location>
</feature>
<dbReference type="AlphaFoldDB" id="A0A1A6C5Z9"/>
<evidence type="ECO:0008006" key="4">
    <source>
        <dbReference type="Google" id="ProtNLM"/>
    </source>
</evidence>
<name>A0A1A6C5Z9_9GAMM</name>
<keyword evidence="1" id="KW-0812">Transmembrane</keyword>
<keyword evidence="1" id="KW-1133">Transmembrane helix</keyword>
<feature type="transmembrane region" description="Helical" evidence="1">
    <location>
        <begin position="12"/>
        <end position="34"/>
    </location>
</feature>